<sequence length="176" mass="19401">MAASEKGFAEGYEKGQNEGFIAAENAVNEGMIQEALTFRGELELAIQEFDLRKNEILDDHLNELTDLAINVAEKIIKISLKSSKDVVAKMIVAAAEDCRNKQWAKVYISHEDKAIAMNLEKDLVDALNQISANVKVIVMEDEPSGTCIIESPDQIVDASVGTQMDNVRQIASDNKF</sequence>
<comment type="function">
    <text evidence="1">Needed for flagellar regrowth and assembly.</text>
</comment>
<evidence type="ECO:0000313" key="8">
    <source>
        <dbReference type="EMBL" id="MPN19730.1"/>
    </source>
</evidence>
<gene>
    <name evidence="8" type="ORF">SDC9_167102</name>
</gene>
<dbReference type="PANTHER" id="PTHR34982">
    <property type="entry name" value="YOP PROTEINS TRANSLOCATION PROTEIN L"/>
    <property type="match status" value="1"/>
</dbReference>
<evidence type="ECO:0000259" key="7">
    <source>
        <dbReference type="Pfam" id="PF02108"/>
    </source>
</evidence>
<evidence type="ECO:0000256" key="6">
    <source>
        <dbReference type="ARBA" id="ARBA00023225"/>
    </source>
</evidence>
<feature type="domain" description="Flagellar assembly protein FliH/Type III secretion system HrpE" evidence="7">
    <location>
        <begin position="41"/>
        <end position="166"/>
    </location>
</feature>
<evidence type="ECO:0000256" key="5">
    <source>
        <dbReference type="ARBA" id="ARBA00022927"/>
    </source>
</evidence>
<evidence type="ECO:0000256" key="3">
    <source>
        <dbReference type="ARBA" id="ARBA00022448"/>
    </source>
</evidence>
<evidence type="ECO:0000256" key="4">
    <source>
        <dbReference type="ARBA" id="ARBA00022795"/>
    </source>
</evidence>
<dbReference type="GO" id="GO:0044781">
    <property type="term" value="P:bacterial-type flagellum organization"/>
    <property type="evidence" value="ECO:0007669"/>
    <property type="project" value="UniProtKB-KW"/>
</dbReference>
<evidence type="ECO:0000256" key="1">
    <source>
        <dbReference type="ARBA" id="ARBA00003041"/>
    </source>
</evidence>
<accession>A0A645G1G6</accession>
<keyword evidence="3" id="KW-0813">Transport</keyword>
<proteinExistence type="inferred from homology"/>
<name>A0A645G1G6_9ZZZZ</name>
<dbReference type="InterPro" id="IPR051472">
    <property type="entry name" value="T3SS_Stator/FliH"/>
</dbReference>
<organism evidence="8">
    <name type="scientific">bioreactor metagenome</name>
    <dbReference type="NCBI Taxonomy" id="1076179"/>
    <lineage>
        <taxon>unclassified sequences</taxon>
        <taxon>metagenomes</taxon>
        <taxon>ecological metagenomes</taxon>
    </lineage>
</organism>
<reference evidence="8" key="1">
    <citation type="submission" date="2019-08" db="EMBL/GenBank/DDBJ databases">
        <authorList>
            <person name="Kucharzyk K."/>
            <person name="Murdoch R.W."/>
            <person name="Higgins S."/>
            <person name="Loffler F."/>
        </authorList>
    </citation>
    <scope>NUCLEOTIDE SEQUENCE</scope>
</reference>
<keyword evidence="5" id="KW-0653">Protein transport</keyword>
<comment type="similarity">
    <text evidence="2">Belongs to the FliH family.</text>
</comment>
<keyword evidence="6" id="KW-1006">Bacterial flagellum protein export</keyword>
<dbReference type="Pfam" id="PF02108">
    <property type="entry name" value="FliH"/>
    <property type="match status" value="1"/>
</dbReference>
<dbReference type="GO" id="GO:0015031">
    <property type="term" value="P:protein transport"/>
    <property type="evidence" value="ECO:0007669"/>
    <property type="project" value="UniProtKB-KW"/>
</dbReference>
<dbReference type="InterPro" id="IPR018035">
    <property type="entry name" value="Flagellar_FliH/T3SS_HrpE"/>
</dbReference>
<dbReference type="EMBL" id="VSSQ01067335">
    <property type="protein sequence ID" value="MPN19730.1"/>
    <property type="molecule type" value="Genomic_DNA"/>
</dbReference>
<dbReference type="AlphaFoldDB" id="A0A645G1G6"/>
<dbReference type="PANTHER" id="PTHR34982:SF1">
    <property type="entry name" value="FLAGELLAR ASSEMBLY PROTEIN FLIH"/>
    <property type="match status" value="1"/>
</dbReference>
<dbReference type="GO" id="GO:0005829">
    <property type="term" value="C:cytosol"/>
    <property type="evidence" value="ECO:0007669"/>
    <property type="project" value="TreeGrafter"/>
</dbReference>
<comment type="caution">
    <text evidence="8">The sequence shown here is derived from an EMBL/GenBank/DDBJ whole genome shotgun (WGS) entry which is preliminary data.</text>
</comment>
<evidence type="ECO:0000256" key="2">
    <source>
        <dbReference type="ARBA" id="ARBA00006602"/>
    </source>
</evidence>
<keyword evidence="4" id="KW-1005">Bacterial flagellum biogenesis</keyword>
<protein>
    <recommendedName>
        <fullName evidence="7">Flagellar assembly protein FliH/Type III secretion system HrpE domain-containing protein</fullName>
    </recommendedName>
</protein>